<evidence type="ECO:0000256" key="4">
    <source>
        <dbReference type="ARBA" id="ARBA00023002"/>
    </source>
</evidence>
<keyword evidence="3" id="KW-0479">Metal-binding</keyword>
<dbReference type="GO" id="GO:0016705">
    <property type="term" value="F:oxidoreductase activity, acting on paired donors, with incorporation or reduction of molecular oxygen"/>
    <property type="evidence" value="ECO:0007669"/>
    <property type="project" value="InterPro"/>
</dbReference>
<dbReference type="PANTHER" id="PTHR24305:SF157">
    <property type="entry name" value="N-ACETYLTRYPTOPHAN 6-HYDROXYLASE IVOC-RELATED"/>
    <property type="match status" value="1"/>
</dbReference>
<dbReference type="EMBL" id="KZ613961">
    <property type="protein sequence ID" value="PMD31743.1"/>
    <property type="molecule type" value="Genomic_DNA"/>
</dbReference>
<evidence type="ECO:0000256" key="6">
    <source>
        <dbReference type="ARBA" id="ARBA00023033"/>
    </source>
</evidence>
<gene>
    <name evidence="7" type="ORF">L207DRAFT_548699</name>
</gene>
<evidence type="ECO:0000256" key="3">
    <source>
        <dbReference type="ARBA" id="ARBA00022723"/>
    </source>
</evidence>
<comment type="cofactor">
    <cofactor evidence="1">
        <name>heme</name>
        <dbReference type="ChEBI" id="CHEBI:30413"/>
    </cofactor>
</comment>
<dbReference type="InterPro" id="IPR036396">
    <property type="entry name" value="Cyt_P450_sf"/>
</dbReference>
<dbReference type="AlphaFoldDB" id="A0A2J6QZQ3"/>
<dbReference type="STRING" id="1149755.A0A2J6QZQ3"/>
<evidence type="ECO:0000313" key="7">
    <source>
        <dbReference type="EMBL" id="PMD31743.1"/>
    </source>
</evidence>
<accession>A0A2J6QZQ3</accession>
<dbReference type="GO" id="GO:0005506">
    <property type="term" value="F:iron ion binding"/>
    <property type="evidence" value="ECO:0007669"/>
    <property type="project" value="InterPro"/>
</dbReference>
<dbReference type="Pfam" id="PF00067">
    <property type="entry name" value="p450"/>
    <property type="match status" value="1"/>
</dbReference>
<sequence>MVYGLPALILLVFIIRKVYSVYFGPLSKFPGPKLAAATLWYEFYYDLHRKYGPIIQISPNELHIDEPEYYEELYSLHKPRNKSEFFPMLNFIIEKLCKRIEEFKESGEPLSMRLVYMCFIIDITTLFVVNRSWNYLDSPDFSPMWINTIQVIVKTGVLMKHFPWLLSILPRLPKSVIGLIEPGLLILDDFQNKIQEMTQTIINSEDKSNEQYHGFGLDKTDIYTLLESDLPPEEKSFTRLCTLVDLRVIKHLLYLISFIKNMVVNEGLRFSYGTPIGMTLVDIYHNETIFPNSQTFKPERWLEKRLEGSPPLDRYLVAFTKGSRQYIGMHFAKAALLLTLFDTTRIDVDIQHDLFAPRTAFDSKGVRVIFK</sequence>
<keyword evidence="4" id="KW-0560">Oxidoreductase</keyword>
<evidence type="ECO:0000256" key="1">
    <source>
        <dbReference type="ARBA" id="ARBA00001971"/>
    </source>
</evidence>
<organism evidence="7 8">
    <name type="scientific">Hyaloscypha variabilis (strain UAMH 11265 / GT02V1 / F)</name>
    <name type="common">Meliniomyces variabilis</name>
    <dbReference type="NCBI Taxonomy" id="1149755"/>
    <lineage>
        <taxon>Eukaryota</taxon>
        <taxon>Fungi</taxon>
        <taxon>Dikarya</taxon>
        <taxon>Ascomycota</taxon>
        <taxon>Pezizomycotina</taxon>
        <taxon>Leotiomycetes</taxon>
        <taxon>Helotiales</taxon>
        <taxon>Hyaloscyphaceae</taxon>
        <taxon>Hyaloscypha</taxon>
        <taxon>Hyaloscypha variabilis</taxon>
    </lineage>
</organism>
<dbReference type="Proteomes" id="UP000235786">
    <property type="component" value="Unassembled WGS sequence"/>
</dbReference>
<dbReference type="GO" id="GO:0004497">
    <property type="term" value="F:monooxygenase activity"/>
    <property type="evidence" value="ECO:0007669"/>
    <property type="project" value="UniProtKB-KW"/>
</dbReference>
<dbReference type="InterPro" id="IPR001128">
    <property type="entry name" value="Cyt_P450"/>
</dbReference>
<dbReference type="GO" id="GO:0020037">
    <property type="term" value="F:heme binding"/>
    <property type="evidence" value="ECO:0007669"/>
    <property type="project" value="InterPro"/>
</dbReference>
<comment type="similarity">
    <text evidence="2">Belongs to the cytochrome P450 family.</text>
</comment>
<keyword evidence="5" id="KW-0408">Iron</keyword>
<name>A0A2J6QZQ3_HYAVF</name>
<protein>
    <submittedName>
        <fullName evidence="7">Cytochrome P450</fullName>
    </submittedName>
</protein>
<evidence type="ECO:0000313" key="8">
    <source>
        <dbReference type="Proteomes" id="UP000235786"/>
    </source>
</evidence>
<proteinExistence type="inferred from homology"/>
<dbReference type="Gene3D" id="1.10.630.10">
    <property type="entry name" value="Cytochrome P450"/>
    <property type="match status" value="2"/>
</dbReference>
<dbReference type="SUPFAM" id="SSF48264">
    <property type="entry name" value="Cytochrome P450"/>
    <property type="match status" value="1"/>
</dbReference>
<keyword evidence="6" id="KW-0503">Monooxygenase</keyword>
<dbReference type="OrthoDB" id="3945418at2759"/>
<dbReference type="PANTHER" id="PTHR24305">
    <property type="entry name" value="CYTOCHROME P450"/>
    <property type="match status" value="1"/>
</dbReference>
<evidence type="ECO:0000256" key="5">
    <source>
        <dbReference type="ARBA" id="ARBA00023004"/>
    </source>
</evidence>
<reference evidence="7 8" key="1">
    <citation type="submission" date="2016-04" db="EMBL/GenBank/DDBJ databases">
        <title>A degradative enzymes factory behind the ericoid mycorrhizal symbiosis.</title>
        <authorList>
            <consortium name="DOE Joint Genome Institute"/>
            <person name="Martino E."/>
            <person name="Morin E."/>
            <person name="Grelet G."/>
            <person name="Kuo A."/>
            <person name="Kohler A."/>
            <person name="Daghino S."/>
            <person name="Barry K."/>
            <person name="Choi C."/>
            <person name="Cichocki N."/>
            <person name="Clum A."/>
            <person name="Copeland A."/>
            <person name="Hainaut M."/>
            <person name="Haridas S."/>
            <person name="Labutti K."/>
            <person name="Lindquist E."/>
            <person name="Lipzen A."/>
            <person name="Khouja H.-R."/>
            <person name="Murat C."/>
            <person name="Ohm R."/>
            <person name="Olson A."/>
            <person name="Spatafora J."/>
            <person name="Veneault-Fourrey C."/>
            <person name="Henrissat B."/>
            <person name="Grigoriev I."/>
            <person name="Martin F."/>
            <person name="Perotto S."/>
        </authorList>
    </citation>
    <scope>NUCLEOTIDE SEQUENCE [LARGE SCALE GENOMIC DNA]</scope>
    <source>
        <strain evidence="7 8">F</strain>
    </source>
</reference>
<evidence type="ECO:0000256" key="2">
    <source>
        <dbReference type="ARBA" id="ARBA00010617"/>
    </source>
</evidence>
<keyword evidence="8" id="KW-1185">Reference proteome</keyword>
<dbReference type="InterPro" id="IPR050121">
    <property type="entry name" value="Cytochrome_P450_monoxygenase"/>
</dbReference>